<feature type="domain" description="DUF5680" evidence="1">
    <location>
        <begin position="49"/>
        <end position="153"/>
    </location>
</feature>
<evidence type="ECO:0000313" key="2">
    <source>
        <dbReference type="EMBL" id="HCQ40366.1"/>
    </source>
</evidence>
<dbReference type="Pfam" id="PF18931">
    <property type="entry name" value="DUF5680"/>
    <property type="match status" value="1"/>
</dbReference>
<organism evidence="2 3">
    <name type="scientific">candidate division WWE3 bacterium</name>
    <dbReference type="NCBI Taxonomy" id="2053526"/>
    <lineage>
        <taxon>Bacteria</taxon>
        <taxon>Katanobacteria</taxon>
    </lineage>
</organism>
<dbReference type="EMBL" id="DQFB01000003">
    <property type="protein sequence ID" value="HCQ40366.1"/>
    <property type="molecule type" value="Genomic_DNA"/>
</dbReference>
<sequence>MKLRTSEEIQDILRKFNEMGYADANVKYEDNKKNGKVLTRQDGEWKYEDEFYGGEPYSGNETLWYGDKDVFRCVYWGKVADGINFSDVYDFLRKALKVGPTGTCVHRGPECFSEDNLVYTNSCTGDIEEFTQTERIYIGDKEVYTAYFIGGRVNVNK</sequence>
<comment type="caution">
    <text evidence="2">The sequence shown here is derived from an EMBL/GenBank/DDBJ whole genome shotgun (WGS) entry which is preliminary data.</text>
</comment>
<accession>A0A656PPM4</accession>
<dbReference type="Proteomes" id="UP000262056">
    <property type="component" value="Unassembled WGS sequence"/>
</dbReference>
<protein>
    <recommendedName>
        <fullName evidence="1">DUF5680 domain-containing protein</fullName>
    </recommendedName>
</protein>
<evidence type="ECO:0000313" key="3">
    <source>
        <dbReference type="Proteomes" id="UP000262056"/>
    </source>
</evidence>
<evidence type="ECO:0000259" key="1">
    <source>
        <dbReference type="Pfam" id="PF18931"/>
    </source>
</evidence>
<dbReference type="InterPro" id="IPR043735">
    <property type="entry name" value="DUF5680"/>
</dbReference>
<name>A0A656PPM4_UNCKA</name>
<reference evidence="2 3" key="1">
    <citation type="journal article" date="2018" name="Nat. Biotechnol.">
        <title>A standardized bacterial taxonomy based on genome phylogeny substantially revises the tree of life.</title>
        <authorList>
            <person name="Parks D.H."/>
            <person name="Chuvochina M."/>
            <person name="Waite D.W."/>
            <person name="Rinke C."/>
            <person name="Skarshewski A."/>
            <person name="Chaumeil P.A."/>
            <person name="Hugenholtz P."/>
        </authorList>
    </citation>
    <scope>NUCLEOTIDE SEQUENCE [LARGE SCALE GENOMIC DNA]</scope>
    <source>
        <strain evidence="2">UBA12021</strain>
    </source>
</reference>
<dbReference type="AlphaFoldDB" id="A0A656PPM4"/>
<gene>
    <name evidence="2" type="ORF">DIU24_01475</name>
</gene>
<proteinExistence type="predicted"/>